<accession>A0A8E2ET96</accession>
<organism evidence="3 4">
    <name type="scientific">Glonium stellatum</name>
    <dbReference type="NCBI Taxonomy" id="574774"/>
    <lineage>
        <taxon>Eukaryota</taxon>
        <taxon>Fungi</taxon>
        <taxon>Dikarya</taxon>
        <taxon>Ascomycota</taxon>
        <taxon>Pezizomycotina</taxon>
        <taxon>Dothideomycetes</taxon>
        <taxon>Pleosporomycetidae</taxon>
        <taxon>Gloniales</taxon>
        <taxon>Gloniaceae</taxon>
        <taxon>Glonium</taxon>
    </lineage>
</organism>
<reference evidence="3 4" key="1">
    <citation type="journal article" date="2016" name="Nat. Commun.">
        <title>Ectomycorrhizal ecology is imprinted in the genome of the dominant symbiotic fungus Cenococcum geophilum.</title>
        <authorList>
            <consortium name="DOE Joint Genome Institute"/>
            <person name="Peter M."/>
            <person name="Kohler A."/>
            <person name="Ohm R.A."/>
            <person name="Kuo A."/>
            <person name="Krutzmann J."/>
            <person name="Morin E."/>
            <person name="Arend M."/>
            <person name="Barry K.W."/>
            <person name="Binder M."/>
            <person name="Choi C."/>
            <person name="Clum A."/>
            <person name="Copeland A."/>
            <person name="Grisel N."/>
            <person name="Haridas S."/>
            <person name="Kipfer T."/>
            <person name="LaButti K."/>
            <person name="Lindquist E."/>
            <person name="Lipzen A."/>
            <person name="Maire R."/>
            <person name="Meier B."/>
            <person name="Mihaltcheva S."/>
            <person name="Molinier V."/>
            <person name="Murat C."/>
            <person name="Poggeler S."/>
            <person name="Quandt C.A."/>
            <person name="Sperisen C."/>
            <person name="Tritt A."/>
            <person name="Tisserant E."/>
            <person name="Crous P.W."/>
            <person name="Henrissat B."/>
            <person name="Nehls U."/>
            <person name="Egli S."/>
            <person name="Spatafora J.W."/>
            <person name="Grigoriev I.V."/>
            <person name="Martin F.M."/>
        </authorList>
    </citation>
    <scope>NUCLEOTIDE SEQUENCE [LARGE SCALE GENOMIC DNA]</scope>
    <source>
        <strain evidence="3 4">CBS 207.34</strain>
    </source>
</reference>
<keyword evidence="2" id="KW-0812">Transmembrane</keyword>
<feature type="region of interest" description="Disordered" evidence="1">
    <location>
        <begin position="733"/>
        <end position="752"/>
    </location>
</feature>
<feature type="transmembrane region" description="Helical" evidence="2">
    <location>
        <begin position="546"/>
        <end position="565"/>
    </location>
</feature>
<dbReference type="OrthoDB" id="2624308at2759"/>
<keyword evidence="4" id="KW-1185">Reference proteome</keyword>
<keyword evidence="2" id="KW-1133">Transmembrane helix</keyword>
<evidence type="ECO:0000256" key="1">
    <source>
        <dbReference type="SAM" id="MobiDB-lite"/>
    </source>
</evidence>
<protein>
    <submittedName>
        <fullName evidence="3">Uncharacterized protein</fullName>
    </submittedName>
</protein>
<proteinExistence type="predicted"/>
<dbReference type="Proteomes" id="UP000250140">
    <property type="component" value="Unassembled WGS sequence"/>
</dbReference>
<sequence length="752" mass="85853">KGYRHIFSGNTSFRLRGHLHFYKPANRVYDSKAVYRYKDSMLRIRYGAFDDRYISPSSGRGEPLVVQAADSIYDSSSSHSTWDRTFIRGISPWHLRLANWPVSHLDYQAPMVSAKDYSYGLLKYFLASFLLLLVICFPGNAEGERRNGGRYDTFSYKFYGYSKVARNIIEESGPKKHAEHRQRTNPVMTNRVLYPRYLCFLRKPELPNTNEIRLVEDWIAKFGSEKPLRYLCVSYTGAQFPSNMQRALCDAAEQATRAEGLPAYWLSRDCIRGQDAEGDVWRISDVIRGAAAVCILLGHGPQDSAGRTIQTTDEMLRQWGQRVWTFPEVLLSPVGKPIKICTVSSNNPQPLLLDKNQFAARAWGDAPVSRQLIDHYEGNLTLSRLELVTLALECLYSRQYWEYLPGDHSYALMGLLRVRPEVDKSDSDFQAFARLSLANHSDLLLERLVCLLPEDPQQPWHCIKDAYGVNLWDIYPTCQIAGIGTDNTVIIDGARGASVRWKSFASVHVQRRWSWLRLILKIVLHTSSIFFFVGMFMVYISPNTTAINAWGVIFVVWSLPMLLVAPKMLRVLYGGKLWNTQPWLFGFEGYLPIEQIEVLIFGDRRGRLKWHPFGSPLSRHQMDVYDDCTPVDPCTDPEVRELVEKAKRSVVGDQKIFTLVDTNTMTVTLFEAARPPIAFLLLGSEGGMQRAVGCSYDWTTGTLYRETVLRMETSVKDKMDLVSRARISLEERGKDPTLISAPPRPRRTVSSR</sequence>
<evidence type="ECO:0000313" key="3">
    <source>
        <dbReference type="EMBL" id="OCL04449.1"/>
    </source>
</evidence>
<gene>
    <name evidence="3" type="ORF">AOQ84DRAFT_416239</name>
</gene>
<feature type="non-terminal residue" evidence="3">
    <location>
        <position position="752"/>
    </location>
</feature>
<dbReference type="AlphaFoldDB" id="A0A8E2ET96"/>
<feature type="transmembrane region" description="Helical" evidence="2">
    <location>
        <begin position="121"/>
        <end position="141"/>
    </location>
</feature>
<name>A0A8E2ET96_9PEZI</name>
<evidence type="ECO:0000256" key="2">
    <source>
        <dbReference type="SAM" id="Phobius"/>
    </source>
</evidence>
<dbReference type="EMBL" id="KV750507">
    <property type="protein sequence ID" value="OCL04449.1"/>
    <property type="molecule type" value="Genomic_DNA"/>
</dbReference>
<feature type="transmembrane region" description="Helical" evidence="2">
    <location>
        <begin position="518"/>
        <end position="540"/>
    </location>
</feature>
<evidence type="ECO:0000313" key="4">
    <source>
        <dbReference type="Proteomes" id="UP000250140"/>
    </source>
</evidence>
<keyword evidence="2" id="KW-0472">Membrane</keyword>